<feature type="transmembrane region" description="Helical" evidence="1">
    <location>
        <begin position="275"/>
        <end position="296"/>
    </location>
</feature>
<reference evidence="2" key="1">
    <citation type="submission" date="2020-05" db="EMBL/GenBank/DDBJ databases">
        <authorList>
            <person name="Chiriac C."/>
            <person name="Salcher M."/>
            <person name="Ghai R."/>
            <person name="Kavagutti S V."/>
        </authorList>
    </citation>
    <scope>NUCLEOTIDE SEQUENCE</scope>
</reference>
<evidence type="ECO:0000313" key="2">
    <source>
        <dbReference type="EMBL" id="CAB4760049.1"/>
    </source>
</evidence>
<gene>
    <name evidence="2" type="ORF">UFOPK2837_01097</name>
</gene>
<protein>
    <submittedName>
        <fullName evidence="2">Unannotated protein</fullName>
    </submittedName>
</protein>
<feature type="transmembrane region" description="Helical" evidence="1">
    <location>
        <begin position="308"/>
        <end position="329"/>
    </location>
</feature>
<dbReference type="EMBL" id="CAEZZF010000130">
    <property type="protein sequence ID" value="CAB4760049.1"/>
    <property type="molecule type" value="Genomic_DNA"/>
</dbReference>
<feature type="transmembrane region" description="Helical" evidence="1">
    <location>
        <begin position="341"/>
        <end position="361"/>
    </location>
</feature>
<keyword evidence="1" id="KW-1133">Transmembrane helix</keyword>
<organism evidence="2">
    <name type="scientific">freshwater metagenome</name>
    <dbReference type="NCBI Taxonomy" id="449393"/>
    <lineage>
        <taxon>unclassified sequences</taxon>
        <taxon>metagenomes</taxon>
        <taxon>ecological metagenomes</taxon>
    </lineage>
</organism>
<sequence length="574" mass="62827">MYEKESLAQRLSSSSLIAWPSFWLILVLSTIMTSLTSFGIFKAFFAKVLFSIIVSHLALSGVLLVTYKFLSKKGIWQRGYLVIPTIVIASAMRGAVLGILLKILDVEPTPQWGLRIGGSAIGNSAAVILIVLAVASIREHRERLAEYVARNIELTQIKDRLNFEINEAHQSEVEKIRTGLLSTISKAVAQSAPAFRDAMRKLANDVVRPMSHNLVKQPIEVPRIKAESYNTKIDWKTLVSDAANGQTLPAFKVSLTLIMIGAIWSFTVLEPKAAIIFLTVGFFGIWFFIAVGNVVLKQVVDKVSPFVRAILMSAMLLFIGGMTAATNFIDKTSGSEGAISSVADLVLIPILGWLFAGATAAQHQRVRMEKDFADLNKALDWEIARARTIQWQQRNRLSRTLHGPIQGAIGGAAVRLDIALNAKEPTDHLQRELFGNIIEAIETLNSREPLGDRQEMIAQLRKVYAGLSEIILTEQTLATGRLDNDAICAVAVTELIQEAVGNSIQHGRSKSVSAAVNLLDDGRVEVRVIDNGTPEKASDQREGLGTKMLNAVSLQWSRSYGKNGTELVAVLPIA</sequence>
<keyword evidence="1" id="KW-0812">Transmembrane</keyword>
<dbReference type="InterPro" id="IPR036890">
    <property type="entry name" value="HATPase_C_sf"/>
</dbReference>
<proteinExistence type="predicted"/>
<name>A0A6J6UNE2_9ZZZZ</name>
<feature type="transmembrane region" description="Helical" evidence="1">
    <location>
        <begin position="47"/>
        <end position="67"/>
    </location>
</feature>
<accession>A0A6J6UNE2</accession>
<feature type="transmembrane region" description="Helical" evidence="1">
    <location>
        <begin position="250"/>
        <end position="269"/>
    </location>
</feature>
<feature type="transmembrane region" description="Helical" evidence="1">
    <location>
        <begin position="116"/>
        <end position="137"/>
    </location>
</feature>
<feature type="transmembrane region" description="Helical" evidence="1">
    <location>
        <begin position="21"/>
        <end position="41"/>
    </location>
</feature>
<dbReference type="SUPFAM" id="SSF55874">
    <property type="entry name" value="ATPase domain of HSP90 chaperone/DNA topoisomerase II/histidine kinase"/>
    <property type="match status" value="1"/>
</dbReference>
<dbReference type="CDD" id="cd16936">
    <property type="entry name" value="HATPase_RsbW-like"/>
    <property type="match status" value="1"/>
</dbReference>
<feature type="transmembrane region" description="Helical" evidence="1">
    <location>
        <begin position="79"/>
        <end position="104"/>
    </location>
</feature>
<evidence type="ECO:0000256" key="1">
    <source>
        <dbReference type="SAM" id="Phobius"/>
    </source>
</evidence>
<dbReference type="Gene3D" id="3.30.565.10">
    <property type="entry name" value="Histidine kinase-like ATPase, C-terminal domain"/>
    <property type="match status" value="1"/>
</dbReference>
<keyword evidence="1" id="KW-0472">Membrane</keyword>
<dbReference type="AlphaFoldDB" id="A0A6J6UNE2"/>